<evidence type="ECO:0000313" key="3">
    <source>
        <dbReference type="Proteomes" id="UP000326903"/>
    </source>
</evidence>
<dbReference type="Proteomes" id="UP000326903">
    <property type="component" value="Unassembled WGS sequence"/>
</dbReference>
<feature type="coiled-coil region" evidence="1">
    <location>
        <begin position="46"/>
        <end position="73"/>
    </location>
</feature>
<comment type="caution">
    <text evidence="2">The sequence shown here is derived from an EMBL/GenBank/DDBJ whole genome shotgun (WGS) entry which is preliminary data.</text>
</comment>
<organism evidence="2 3">
    <name type="scientific">Ginsengibacter hankyongi</name>
    <dbReference type="NCBI Taxonomy" id="2607284"/>
    <lineage>
        <taxon>Bacteria</taxon>
        <taxon>Pseudomonadati</taxon>
        <taxon>Bacteroidota</taxon>
        <taxon>Chitinophagia</taxon>
        <taxon>Chitinophagales</taxon>
        <taxon>Chitinophagaceae</taxon>
        <taxon>Ginsengibacter</taxon>
    </lineage>
</organism>
<reference evidence="2 3" key="1">
    <citation type="submission" date="2019-09" db="EMBL/GenBank/DDBJ databases">
        <title>Draft genome sequence of Ginsengibacter sp. BR5-29.</title>
        <authorList>
            <person name="Im W.-T."/>
        </authorList>
    </citation>
    <scope>NUCLEOTIDE SEQUENCE [LARGE SCALE GENOMIC DNA]</scope>
    <source>
        <strain evidence="2 3">BR5-29</strain>
    </source>
</reference>
<dbReference type="EMBL" id="VYQF01000004">
    <property type="protein sequence ID" value="KAA9038018.1"/>
    <property type="molecule type" value="Genomic_DNA"/>
</dbReference>
<dbReference type="RefSeq" id="WP_150415573.1">
    <property type="nucleotide sequence ID" value="NZ_VYQF01000004.1"/>
</dbReference>
<proteinExistence type="predicted"/>
<evidence type="ECO:0000256" key="1">
    <source>
        <dbReference type="SAM" id="Coils"/>
    </source>
</evidence>
<gene>
    <name evidence="2" type="ORF">FW778_14725</name>
</gene>
<keyword evidence="3" id="KW-1185">Reference proteome</keyword>
<accession>A0A5J5IEV4</accession>
<name>A0A5J5IEV4_9BACT</name>
<keyword evidence="1" id="KW-0175">Coiled coil</keyword>
<dbReference type="AlphaFoldDB" id="A0A5J5IEV4"/>
<protein>
    <submittedName>
        <fullName evidence="2">Rubredoxin</fullName>
    </submittedName>
</protein>
<sequence length="419" mass="48902">MRNINTIKVNFKGGIIPCKDLYNILLAAGKSGLLYVRFGLRQQLLLDVEIEELDNLTAELETLGIDYEVNKEEFPNIISSYPAEEVFIINTWLKANVYDEIFESIDYTPQLKINISDANQTFTPLFTGNINWVASPGDPHFWHLFIRFPKTNIVYEWKDLVHTEDVASMSLRIEETILHDKGKFYDNNEANGNELYEKINMDAFNIKPAVTPLALPPYNLPYYEGFNRYNNKYWLGIYRRDELYSIQFLKEVCLLCMKTEVGQLCSTPWKTIIIKGIGEKNRKDWNHLLNKYQINVRHAANELNFQVEDNSPRALKLKQHLVKYLNDDDTRTFGICIGIKTRKKSEVFSSILVRRKALFTIGKWGFFYTYDILCAKEYNPNERTDFVFSSDNPKFLLAEQLRRAVLSFYKYPDTGGDEE</sequence>
<evidence type="ECO:0000313" key="2">
    <source>
        <dbReference type="EMBL" id="KAA9038018.1"/>
    </source>
</evidence>